<dbReference type="GO" id="GO:0003735">
    <property type="term" value="F:structural constituent of ribosome"/>
    <property type="evidence" value="ECO:0007669"/>
    <property type="project" value="InterPro"/>
</dbReference>
<dbReference type="GO" id="GO:0006412">
    <property type="term" value="P:translation"/>
    <property type="evidence" value="ECO:0007669"/>
    <property type="project" value="InterPro"/>
</dbReference>
<keyword evidence="7" id="KW-1185">Reference proteome</keyword>
<feature type="coiled-coil region" evidence="5">
    <location>
        <begin position="125"/>
        <end position="152"/>
    </location>
</feature>
<comment type="similarity">
    <text evidence="1 4">Belongs to the bacterial ribosomal protein bL17 family.</text>
</comment>
<organism evidence="6 7">
    <name type="scientific">Catenaria anguillulae PL171</name>
    <dbReference type="NCBI Taxonomy" id="765915"/>
    <lineage>
        <taxon>Eukaryota</taxon>
        <taxon>Fungi</taxon>
        <taxon>Fungi incertae sedis</taxon>
        <taxon>Blastocladiomycota</taxon>
        <taxon>Blastocladiomycetes</taxon>
        <taxon>Blastocladiales</taxon>
        <taxon>Catenariaceae</taxon>
        <taxon>Catenaria</taxon>
    </lineage>
</organism>
<protein>
    <submittedName>
        <fullName evidence="6">Ribosomal protein L17</fullName>
    </submittedName>
</protein>
<dbReference type="InterPro" id="IPR047859">
    <property type="entry name" value="Ribosomal_bL17_CS"/>
</dbReference>
<dbReference type="EMBL" id="MCFL01000016">
    <property type="protein sequence ID" value="ORZ36504.1"/>
    <property type="molecule type" value="Genomic_DNA"/>
</dbReference>
<dbReference type="GO" id="GO:0005762">
    <property type="term" value="C:mitochondrial large ribosomal subunit"/>
    <property type="evidence" value="ECO:0007669"/>
    <property type="project" value="TreeGrafter"/>
</dbReference>
<dbReference type="InterPro" id="IPR036373">
    <property type="entry name" value="Ribosomal_bL17_sf"/>
</dbReference>
<sequence length="275" mass="30856">MRHGLAHRKLGRDSAHRRALLRNLVSSLVIHDRIRTTLPKAKEAQALADKMVTLAKAGTPKARKQAEAFLFSHSITLPKLFDTISKRYQTRPGGYTRVIKIGNDPKDSAPMAILEYVDAPGDTKIALAEQQLPRINRSIAALQAKAQEQEQKLASAIPDLVPHRPPHRSTLFSEETLSQLRRKIRSLEKVQSKLTTISQMPFLPPAHEETKFPGKHTEIRVDKKVWTETLPGRGKDGQKRVVVKVKRVTNVVEVDPTVDPKDLKIPALKNKHHAV</sequence>
<dbReference type="NCBIfam" id="TIGR00059">
    <property type="entry name" value="L17"/>
    <property type="match status" value="1"/>
</dbReference>
<evidence type="ECO:0000256" key="2">
    <source>
        <dbReference type="ARBA" id="ARBA00022980"/>
    </source>
</evidence>
<gene>
    <name evidence="6" type="ORF">BCR44DRAFT_1432028</name>
</gene>
<evidence type="ECO:0000256" key="5">
    <source>
        <dbReference type="SAM" id="Coils"/>
    </source>
</evidence>
<dbReference type="Gene3D" id="3.90.1030.10">
    <property type="entry name" value="Ribosomal protein L17"/>
    <property type="match status" value="1"/>
</dbReference>
<keyword evidence="5" id="KW-0175">Coiled coil</keyword>
<proteinExistence type="inferred from homology"/>
<dbReference type="PROSITE" id="PS01167">
    <property type="entry name" value="RIBOSOMAL_L17"/>
    <property type="match status" value="1"/>
</dbReference>
<dbReference type="AlphaFoldDB" id="A0A1Y2HRC9"/>
<dbReference type="Proteomes" id="UP000193411">
    <property type="component" value="Unassembled WGS sequence"/>
</dbReference>
<dbReference type="SUPFAM" id="SSF64263">
    <property type="entry name" value="Prokaryotic ribosomal protein L17"/>
    <property type="match status" value="1"/>
</dbReference>
<dbReference type="HAMAP" id="MF_01368">
    <property type="entry name" value="Ribosomal_bL17"/>
    <property type="match status" value="1"/>
</dbReference>
<evidence type="ECO:0000313" key="7">
    <source>
        <dbReference type="Proteomes" id="UP000193411"/>
    </source>
</evidence>
<dbReference type="STRING" id="765915.A0A1Y2HRC9"/>
<dbReference type="PANTHER" id="PTHR14413">
    <property type="entry name" value="RIBOSOMAL PROTEIN L17"/>
    <property type="match status" value="1"/>
</dbReference>
<evidence type="ECO:0000256" key="4">
    <source>
        <dbReference type="RuleBase" id="RU000660"/>
    </source>
</evidence>
<keyword evidence="2 4" id="KW-0689">Ribosomal protein</keyword>
<name>A0A1Y2HRC9_9FUNG</name>
<accession>A0A1Y2HRC9</accession>
<evidence type="ECO:0000256" key="1">
    <source>
        <dbReference type="ARBA" id="ARBA00008777"/>
    </source>
</evidence>
<dbReference type="PANTHER" id="PTHR14413:SF16">
    <property type="entry name" value="LARGE RIBOSOMAL SUBUNIT PROTEIN BL17M"/>
    <property type="match status" value="1"/>
</dbReference>
<evidence type="ECO:0000256" key="3">
    <source>
        <dbReference type="ARBA" id="ARBA00023274"/>
    </source>
</evidence>
<evidence type="ECO:0000313" key="6">
    <source>
        <dbReference type="EMBL" id="ORZ36504.1"/>
    </source>
</evidence>
<reference evidence="6 7" key="1">
    <citation type="submission" date="2016-07" db="EMBL/GenBank/DDBJ databases">
        <title>Pervasive Adenine N6-methylation of Active Genes in Fungi.</title>
        <authorList>
            <consortium name="DOE Joint Genome Institute"/>
            <person name="Mondo S.J."/>
            <person name="Dannebaum R.O."/>
            <person name="Kuo R.C."/>
            <person name="Labutti K."/>
            <person name="Haridas S."/>
            <person name="Kuo A."/>
            <person name="Salamov A."/>
            <person name="Ahrendt S.R."/>
            <person name="Lipzen A."/>
            <person name="Sullivan W."/>
            <person name="Andreopoulos W.B."/>
            <person name="Clum A."/>
            <person name="Lindquist E."/>
            <person name="Daum C."/>
            <person name="Ramamoorthy G.K."/>
            <person name="Gryganskyi A."/>
            <person name="Culley D."/>
            <person name="Magnuson J.K."/>
            <person name="James T.Y."/>
            <person name="O'Malley M.A."/>
            <person name="Stajich J.E."/>
            <person name="Spatafora J.W."/>
            <person name="Visel A."/>
            <person name="Grigoriev I.V."/>
        </authorList>
    </citation>
    <scope>NUCLEOTIDE SEQUENCE [LARGE SCALE GENOMIC DNA]</scope>
    <source>
        <strain evidence="6 7">PL171</strain>
    </source>
</reference>
<keyword evidence="3 4" id="KW-0687">Ribonucleoprotein</keyword>
<comment type="caution">
    <text evidence="6">The sequence shown here is derived from an EMBL/GenBank/DDBJ whole genome shotgun (WGS) entry which is preliminary data.</text>
</comment>
<dbReference type="InterPro" id="IPR000456">
    <property type="entry name" value="Ribosomal_bL17"/>
</dbReference>
<dbReference type="OrthoDB" id="275000at2759"/>
<dbReference type="Pfam" id="PF01196">
    <property type="entry name" value="Ribosomal_L17"/>
    <property type="match status" value="1"/>
</dbReference>